<dbReference type="WBParaSite" id="SRAE_2000398100.1">
    <property type="protein sequence ID" value="SRAE_2000398100.1"/>
    <property type="gene ID" value="WBGene00264208"/>
</dbReference>
<dbReference type="InterPro" id="IPR000340">
    <property type="entry name" value="Dual-sp_phosphatase_cat-dom"/>
</dbReference>
<dbReference type="PROSITE" id="PS00383">
    <property type="entry name" value="TYR_PHOSPHATASE_1"/>
    <property type="match status" value="1"/>
</dbReference>
<dbReference type="InterPro" id="IPR029021">
    <property type="entry name" value="Prot-tyrosine_phosphatase-like"/>
</dbReference>
<dbReference type="CTD" id="36381701"/>
<dbReference type="SMART" id="SM00195">
    <property type="entry name" value="DSPc"/>
    <property type="match status" value="1"/>
</dbReference>
<feature type="region of interest" description="Disordered" evidence="3">
    <location>
        <begin position="19"/>
        <end position="47"/>
    </location>
</feature>
<dbReference type="STRING" id="34506.A0A090LHQ3"/>
<reference evidence="6 7" key="1">
    <citation type="submission" date="2014-09" db="EMBL/GenBank/DDBJ databases">
        <authorList>
            <person name="Martin A.A."/>
        </authorList>
    </citation>
    <scope>NUCLEOTIDE SEQUENCE</scope>
    <source>
        <strain evidence="7">ED321</strain>
        <strain evidence="6">ED321 Heterogonic</strain>
    </source>
</reference>
<reference evidence="8" key="2">
    <citation type="submission" date="2020-12" db="UniProtKB">
        <authorList>
            <consortium name="WormBaseParasite"/>
        </authorList>
    </citation>
    <scope>IDENTIFICATION</scope>
</reference>
<evidence type="ECO:0000256" key="2">
    <source>
        <dbReference type="ARBA" id="ARBA00022912"/>
    </source>
</evidence>
<sequence>MPSSYGRIVKWDKFEERDKRNMKSEGKYNKNSRSNLNRSSERSDKCDFTPKSLKLPKGWGTYKSPIGSVIEGTQFLPFKTPLHNSYFALHGTRLPPEATFRPQDLIEHCKKKNINLGLIIDLTSTNRYYDKYEFIKKKIRHYKLPCSGHEIHQNEPKALEFIQIVHEFLSDRKNREKIIGVHCTHGLNRTGYMICRYMTDVLGISARNATEAFEKARGYPMVRIQYKEHLYLLEEEKNNQKNCDHKVETIEDDSDNGECSKKLGSLTLSKDEEQLNEY</sequence>
<evidence type="ECO:0000313" key="8">
    <source>
        <dbReference type="WBParaSite" id="SRAE_2000398100.1"/>
    </source>
</evidence>
<dbReference type="Pfam" id="PF00782">
    <property type="entry name" value="DSPc"/>
    <property type="match status" value="1"/>
</dbReference>
<dbReference type="InterPro" id="IPR000387">
    <property type="entry name" value="Tyr_Pase_dom"/>
</dbReference>
<evidence type="ECO:0000313" key="7">
    <source>
        <dbReference type="Proteomes" id="UP000035682"/>
    </source>
</evidence>
<dbReference type="OrthoDB" id="428974at2759"/>
<dbReference type="InterPro" id="IPR016130">
    <property type="entry name" value="Tyr_Pase_AS"/>
</dbReference>
<dbReference type="GO" id="GO:0004651">
    <property type="term" value="F:polynucleotide 5'-phosphatase activity"/>
    <property type="evidence" value="ECO:0007669"/>
    <property type="project" value="TreeGrafter"/>
</dbReference>
<dbReference type="SUPFAM" id="SSF52799">
    <property type="entry name" value="(Phosphotyrosine protein) phosphatases II"/>
    <property type="match status" value="1"/>
</dbReference>
<dbReference type="InterPro" id="IPR020422">
    <property type="entry name" value="TYR_PHOSPHATASE_DUAL_dom"/>
</dbReference>
<feature type="domain" description="Tyrosine specific protein phosphatases" evidence="5">
    <location>
        <begin position="159"/>
        <end position="231"/>
    </location>
</feature>
<dbReference type="AlphaFoldDB" id="A0A090LHQ3"/>
<dbReference type="GeneID" id="36381701"/>
<dbReference type="Proteomes" id="UP000035682">
    <property type="component" value="Unplaced"/>
</dbReference>
<organism evidence="6">
    <name type="scientific">Strongyloides ratti</name>
    <name type="common">Parasitic roundworm</name>
    <dbReference type="NCBI Taxonomy" id="34506"/>
    <lineage>
        <taxon>Eukaryota</taxon>
        <taxon>Metazoa</taxon>
        <taxon>Ecdysozoa</taxon>
        <taxon>Nematoda</taxon>
        <taxon>Chromadorea</taxon>
        <taxon>Rhabditida</taxon>
        <taxon>Tylenchina</taxon>
        <taxon>Panagrolaimomorpha</taxon>
        <taxon>Strongyloidoidea</taxon>
        <taxon>Strongyloididae</taxon>
        <taxon>Strongyloides</taxon>
    </lineage>
</organism>
<feature type="domain" description="Tyrosine-protein phosphatase" evidence="4">
    <location>
        <begin position="78"/>
        <end position="239"/>
    </location>
</feature>
<accession>A0A090LHQ3</accession>
<evidence type="ECO:0000256" key="3">
    <source>
        <dbReference type="SAM" id="MobiDB-lite"/>
    </source>
</evidence>
<name>A0A090LHQ3_STRRB</name>
<evidence type="ECO:0000259" key="5">
    <source>
        <dbReference type="PROSITE" id="PS50056"/>
    </source>
</evidence>
<dbReference type="PROSITE" id="PS50056">
    <property type="entry name" value="TYR_PHOSPHATASE_2"/>
    <property type="match status" value="1"/>
</dbReference>
<keyword evidence="1" id="KW-0378">Hydrolase</keyword>
<dbReference type="PROSITE" id="PS50054">
    <property type="entry name" value="TYR_PHOSPHATASE_DUAL"/>
    <property type="match status" value="1"/>
</dbReference>
<dbReference type="RefSeq" id="XP_024508531.1">
    <property type="nucleotide sequence ID" value="XM_024642795.1"/>
</dbReference>
<protein>
    <submittedName>
        <fullName evidence="6 8">RNA/RNP complex-1-interacting phosphatase</fullName>
    </submittedName>
</protein>
<gene>
    <name evidence="6 8 9" type="ORF">SRAE_2000398100</name>
</gene>
<evidence type="ECO:0000259" key="4">
    <source>
        <dbReference type="PROSITE" id="PS50054"/>
    </source>
</evidence>
<feature type="compositionally biased region" description="Basic and acidic residues" evidence="3">
    <location>
        <begin position="19"/>
        <end position="28"/>
    </location>
</feature>
<dbReference type="WormBase" id="SRAE_2000398100">
    <property type="protein sequence ID" value="SRP10151"/>
    <property type="gene ID" value="WBGene00264208"/>
</dbReference>
<dbReference type="Gene3D" id="3.90.190.10">
    <property type="entry name" value="Protein tyrosine phosphatase superfamily"/>
    <property type="match status" value="1"/>
</dbReference>
<evidence type="ECO:0000313" key="6">
    <source>
        <dbReference type="EMBL" id="CEF69331.1"/>
    </source>
</evidence>
<evidence type="ECO:0000313" key="9">
    <source>
        <dbReference type="WormBase" id="SRAE_2000398100"/>
    </source>
</evidence>
<dbReference type="InterPro" id="IPR051029">
    <property type="entry name" value="mRNA_Capping_Enz/RNA_Phosphat"/>
</dbReference>
<dbReference type="PANTHER" id="PTHR10367">
    <property type="entry name" value="MRNA-CAPPING ENZYME"/>
    <property type="match status" value="1"/>
</dbReference>
<dbReference type="PANTHER" id="PTHR10367:SF9">
    <property type="entry name" value="DUAL-SPECIFICITY PHOSPHATASE 11 (RNA_RNP COMPLEX 1-INTERACTING)"/>
    <property type="match status" value="1"/>
</dbReference>
<dbReference type="GO" id="GO:0004721">
    <property type="term" value="F:phosphoprotein phosphatase activity"/>
    <property type="evidence" value="ECO:0007669"/>
    <property type="project" value="UniProtKB-KW"/>
</dbReference>
<evidence type="ECO:0000256" key="1">
    <source>
        <dbReference type="ARBA" id="ARBA00022801"/>
    </source>
</evidence>
<dbReference type="EMBL" id="LN609529">
    <property type="protein sequence ID" value="CEF69331.1"/>
    <property type="molecule type" value="Genomic_DNA"/>
</dbReference>
<keyword evidence="2" id="KW-0904">Protein phosphatase</keyword>
<proteinExistence type="predicted"/>
<keyword evidence="7" id="KW-1185">Reference proteome</keyword>
<dbReference type="OMA" id="NTFKYYD"/>